<organism evidence="3 4">
    <name type="scientific">Leishmania mexicana (strain MHOM/GT/2001/U1103)</name>
    <dbReference type="NCBI Taxonomy" id="929439"/>
    <lineage>
        <taxon>Eukaryota</taxon>
        <taxon>Discoba</taxon>
        <taxon>Euglenozoa</taxon>
        <taxon>Kinetoplastea</taxon>
        <taxon>Metakinetoplastina</taxon>
        <taxon>Trypanosomatida</taxon>
        <taxon>Trypanosomatidae</taxon>
        <taxon>Leishmaniinae</taxon>
        <taxon>Leishmania</taxon>
    </lineage>
</organism>
<dbReference type="GeneID" id="13453391"/>
<evidence type="ECO:0000313" key="4">
    <source>
        <dbReference type="Proteomes" id="UP000007259"/>
    </source>
</evidence>
<reference evidence="3 4" key="1">
    <citation type="journal article" date="2011" name="Genome Res.">
        <title>Chromosome and gene copy number variation allow major structural change between species and strains of Leishmania.</title>
        <authorList>
            <person name="Rogers M.B."/>
            <person name="Hilley J.D."/>
            <person name="Dickens N.J."/>
            <person name="Wilkes J."/>
            <person name="Bates P.A."/>
            <person name="Depledge D.P."/>
            <person name="Harris D."/>
            <person name="Her Y."/>
            <person name="Herzyk P."/>
            <person name="Imamura H."/>
            <person name="Otto T.D."/>
            <person name="Sanders M."/>
            <person name="Seeger K."/>
            <person name="Dujardin J.C."/>
            <person name="Berriman M."/>
            <person name="Smith D.F."/>
            <person name="Hertz-Fowler C."/>
            <person name="Mottram J.C."/>
        </authorList>
    </citation>
    <scope>NUCLEOTIDE SEQUENCE [LARGE SCALE GENOMIC DNA]</scope>
    <source>
        <strain evidence="3 4">MHOM/GT/2001/U1103</strain>
    </source>
</reference>
<evidence type="ECO:0000313" key="3">
    <source>
        <dbReference type="EMBL" id="CBZ29757.1"/>
    </source>
</evidence>
<dbReference type="RefSeq" id="XP_003878208.1">
    <property type="nucleotide sequence ID" value="XM_003878159.1"/>
</dbReference>
<dbReference type="AlphaFoldDB" id="E9B3E0"/>
<dbReference type="Proteomes" id="UP000007259">
    <property type="component" value="Chromosome 31"/>
</dbReference>
<evidence type="ECO:0000256" key="1">
    <source>
        <dbReference type="SAM" id="Coils"/>
    </source>
</evidence>
<dbReference type="EMBL" id="FR799584">
    <property type="protein sequence ID" value="CBZ29757.1"/>
    <property type="molecule type" value="Genomic_DNA"/>
</dbReference>
<name>E9B3E0_LEIMU</name>
<dbReference type="VEuPathDB" id="TriTrypDB:LmxM.31.3600"/>
<sequence length="200" mass="22265">MSVPSLRRSDCSGDPNRDRTHYVKAQRQHLVRETRMLQMALEELQEEAERANNEEALVRRAIDTTYRELLRCLLHLALAEQDSTSGTAAAAGAQAQYDTTSAIICEVLRSYKHEQDAFTQEAKQRLESIIDEARQVCANVGDTLAVPQHEHAHSSGVGPTVEATELDSLRSALEALREMKAEVDEETEATLLSVGRTLFC</sequence>
<keyword evidence="1" id="KW-0175">Coiled coil</keyword>
<accession>E9B3E0</accession>
<gene>
    <name evidence="3" type="ORF">LMXM_31_3600</name>
</gene>
<evidence type="ECO:0000256" key="2">
    <source>
        <dbReference type="SAM" id="MobiDB-lite"/>
    </source>
</evidence>
<dbReference type="KEGG" id="lmi:LMXM_31_3600"/>
<proteinExistence type="predicted"/>
<keyword evidence="4" id="KW-1185">Reference proteome</keyword>
<feature type="compositionally biased region" description="Basic and acidic residues" evidence="2">
    <location>
        <begin position="7"/>
        <end position="21"/>
    </location>
</feature>
<protein>
    <submittedName>
        <fullName evidence="3">Uncharacterized protein</fullName>
    </submittedName>
</protein>
<dbReference type="OrthoDB" id="266859at2759"/>
<dbReference type="PhylomeDB" id="E9B3E0"/>
<feature type="region of interest" description="Disordered" evidence="2">
    <location>
        <begin position="1"/>
        <end position="21"/>
    </location>
</feature>
<dbReference type="OMA" id="YKHEQDA"/>
<feature type="coiled-coil region" evidence="1">
    <location>
        <begin position="27"/>
        <end position="61"/>
    </location>
</feature>